<reference evidence="10 11" key="1">
    <citation type="journal article" date="2016" name="Nat. Commun.">
        <title>Thousands of microbial genomes shed light on interconnected biogeochemical processes in an aquifer system.</title>
        <authorList>
            <person name="Anantharaman K."/>
            <person name="Brown C.T."/>
            <person name="Hug L.A."/>
            <person name="Sharon I."/>
            <person name="Castelle C.J."/>
            <person name="Probst A.J."/>
            <person name="Thomas B.C."/>
            <person name="Singh A."/>
            <person name="Wilkins M.J."/>
            <person name="Karaoz U."/>
            <person name="Brodie E.L."/>
            <person name="Williams K.H."/>
            <person name="Hubbard S.S."/>
            <person name="Banfield J.F."/>
        </authorList>
    </citation>
    <scope>NUCLEOTIDE SEQUENCE [LARGE SCALE GENOMIC DNA]</scope>
</reference>
<accession>A0A1F7X0D4</accession>
<comment type="subcellular location">
    <subcellularLocation>
        <location evidence="1">Cell membrane</location>
        <topology evidence="1">Multi-pass membrane protein</topology>
    </subcellularLocation>
</comment>
<feature type="transmembrane region" description="Helical" evidence="8">
    <location>
        <begin position="83"/>
        <end position="104"/>
    </location>
</feature>
<evidence type="ECO:0000313" key="10">
    <source>
        <dbReference type="EMBL" id="OGM08169.1"/>
    </source>
</evidence>
<feature type="transmembrane region" description="Helical" evidence="8">
    <location>
        <begin position="206"/>
        <end position="226"/>
    </location>
</feature>
<feature type="transmembrane region" description="Helical" evidence="8">
    <location>
        <begin position="111"/>
        <end position="131"/>
    </location>
</feature>
<evidence type="ECO:0000256" key="6">
    <source>
        <dbReference type="ARBA" id="ARBA00022989"/>
    </source>
</evidence>
<keyword evidence="2" id="KW-1003">Cell membrane</keyword>
<keyword evidence="6 8" id="KW-1133">Transmembrane helix</keyword>
<dbReference type="PANTHER" id="PTHR33908:SF11">
    <property type="entry name" value="MEMBRANE PROTEIN"/>
    <property type="match status" value="1"/>
</dbReference>
<gene>
    <name evidence="10" type="ORF">A2159_01665</name>
</gene>
<keyword evidence="7 8" id="KW-0472">Membrane</keyword>
<name>A0A1F7X0D4_9BACT</name>
<dbReference type="GO" id="GO:0009103">
    <property type="term" value="P:lipopolysaccharide biosynthetic process"/>
    <property type="evidence" value="ECO:0007669"/>
    <property type="project" value="UniProtKB-ARBA"/>
</dbReference>
<feature type="transmembrane region" description="Helical" evidence="8">
    <location>
        <begin position="352"/>
        <end position="373"/>
    </location>
</feature>
<feature type="transmembrane region" description="Helical" evidence="8">
    <location>
        <begin position="164"/>
        <end position="191"/>
    </location>
</feature>
<feature type="transmembrane region" description="Helical" evidence="8">
    <location>
        <begin position="137"/>
        <end position="152"/>
    </location>
</feature>
<feature type="transmembrane region" description="Helical" evidence="8">
    <location>
        <begin position="12"/>
        <end position="30"/>
    </location>
</feature>
<evidence type="ECO:0000256" key="1">
    <source>
        <dbReference type="ARBA" id="ARBA00004651"/>
    </source>
</evidence>
<dbReference type="InterPro" id="IPR050297">
    <property type="entry name" value="LipidA_mod_glycosyltrf_83"/>
</dbReference>
<evidence type="ECO:0000256" key="2">
    <source>
        <dbReference type="ARBA" id="ARBA00022475"/>
    </source>
</evidence>
<comment type="caution">
    <text evidence="10">The sequence shown here is derived from an EMBL/GenBank/DDBJ whole genome shotgun (WGS) entry which is preliminary data.</text>
</comment>
<evidence type="ECO:0000256" key="8">
    <source>
        <dbReference type="SAM" id="Phobius"/>
    </source>
</evidence>
<proteinExistence type="predicted"/>
<dbReference type="AlphaFoldDB" id="A0A1F7X0D4"/>
<organism evidence="10 11">
    <name type="scientific">Candidatus Woesebacteria bacterium RBG_13_34_9</name>
    <dbReference type="NCBI Taxonomy" id="1802477"/>
    <lineage>
        <taxon>Bacteria</taxon>
        <taxon>Candidatus Woeseibacteriota</taxon>
    </lineage>
</organism>
<feature type="domain" description="Glycosyltransferase RgtA/B/C/D-like" evidence="9">
    <location>
        <begin position="62"/>
        <end position="207"/>
    </location>
</feature>
<dbReference type="GO" id="GO:0016763">
    <property type="term" value="F:pentosyltransferase activity"/>
    <property type="evidence" value="ECO:0007669"/>
    <property type="project" value="TreeGrafter"/>
</dbReference>
<keyword evidence="5 8" id="KW-0812">Transmembrane</keyword>
<evidence type="ECO:0000256" key="5">
    <source>
        <dbReference type="ARBA" id="ARBA00022692"/>
    </source>
</evidence>
<evidence type="ECO:0000256" key="4">
    <source>
        <dbReference type="ARBA" id="ARBA00022679"/>
    </source>
</evidence>
<evidence type="ECO:0000256" key="3">
    <source>
        <dbReference type="ARBA" id="ARBA00022676"/>
    </source>
</evidence>
<keyword evidence="4" id="KW-0808">Transferase</keyword>
<feature type="transmembrane region" description="Helical" evidence="8">
    <location>
        <begin position="262"/>
        <end position="282"/>
    </location>
</feature>
<evidence type="ECO:0000259" key="9">
    <source>
        <dbReference type="Pfam" id="PF13231"/>
    </source>
</evidence>
<evidence type="ECO:0000256" key="7">
    <source>
        <dbReference type="ARBA" id="ARBA00023136"/>
    </source>
</evidence>
<dbReference type="GO" id="GO:0005886">
    <property type="term" value="C:plasma membrane"/>
    <property type="evidence" value="ECO:0007669"/>
    <property type="project" value="UniProtKB-SubCell"/>
</dbReference>
<protein>
    <recommendedName>
        <fullName evidence="9">Glycosyltransferase RgtA/B/C/D-like domain-containing protein</fullName>
    </recommendedName>
</protein>
<evidence type="ECO:0000313" key="11">
    <source>
        <dbReference type="Proteomes" id="UP000179219"/>
    </source>
</evidence>
<dbReference type="EMBL" id="MGFP01000059">
    <property type="protein sequence ID" value="OGM08169.1"/>
    <property type="molecule type" value="Genomic_DNA"/>
</dbReference>
<sequence length="542" mass="63884">MKKKFSVILPQLFLLLFFIFIAFLILNVNLNTRIPMRDSGVFLNVARQVLDGKIPYIHLWDHKPPLIYFINALALLIDNKSLFGLWFLEFLFLSASTIVCYFLLKKSFRKGSAIFGTTIFLLTFAKLLTGGNYTEEYALLFQFLILLFFVLAEKENKYRFYPFIGIFSALIFLLKINAIGITISIILYLIIQKIISNKKSHLIKKFLDMSLGFIFVLAIILLYLLFKKAFDEFIDQVFKYNFIYQKVQIQNKFNAIYNFFKIIYPTSILLIFSYLINLYIFFREKNKTSILNALIIILFPIELILISLSGRDYWHYYICLLPSIAILIASLISNPVNYFSSFLKKHGLGKKLLLITVYILLGIIYLKPIYSLVYKNLSLEYRLIGRDFKPRTFRFNNFEEKQDTIDLINKTTSSNDPILIYGSESALYFITQRNSPTRYFYQYPLFIKGYVNESKINEFLTDLKNNMPKIIIDASTSTADIGAEKSYLLEPIYFPEREKWLKEKGFTTQPKEYKDIFNFFDNNYEFIGTTYSNKWYVFKYNE</sequence>
<dbReference type="PANTHER" id="PTHR33908">
    <property type="entry name" value="MANNOSYLTRANSFERASE YKCB-RELATED"/>
    <property type="match status" value="1"/>
</dbReference>
<feature type="transmembrane region" description="Helical" evidence="8">
    <location>
        <begin position="313"/>
        <end position="332"/>
    </location>
</feature>
<dbReference type="Proteomes" id="UP000179219">
    <property type="component" value="Unassembled WGS sequence"/>
</dbReference>
<dbReference type="Pfam" id="PF13231">
    <property type="entry name" value="PMT_2"/>
    <property type="match status" value="1"/>
</dbReference>
<keyword evidence="3" id="KW-0328">Glycosyltransferase</keyword>
<feature type="transmembrane region" description="Helical" evidence="8">
    <location>
        <begin position="288"/>
        <end position="306"/>
    </location>
</feature>
<dbReference type="InterPro" id="IPR038731">
    <property type="entry name" value="RgtA/B/C-like"/>
</dbReference>